<dbReference type="OrthoDB" id="1080602at2759"/>
<feature type="compositionally biased region" description="Polar residues" evidence="6">
    <location>
        <begin position="339"/>
        <end position="349"/>
    </location>
</feature>
<evidence type="ECO:0000256" key="5">
    <source>
        <dbReference type="ARBA" id="ARBA00023242"/>
    </source>
</evidence>
<feature type="region of interest" description="Disordered" evidence="6">
    <location>
        <begin position="30"/>
        <end position="61"/>
    </location>
</feature>
<protein>
    <recommendedName>
        <fullName evidence="9">TF-B3 domain-containing protein</fullName>
    </recommendedName>
</protein>
<comment type="caution">
    <text evidence="7">The sequence shown here is derived from an EMBL/GenBank/DDBJ whole genome shotgun (WGS) entry which is preliminary data.</text>
</comment>
<evidence type="ECO:0000313" key="8">
    <source>
        <dbReference type="Proteomes" id="UP000467841"/>
    </source>
</evidence>
<evidence type="ECO:0000256" key="6">
    <source>
        <dbReference type="SAM" id="MobiDB-lite"/>
    </source>
</evidence>
<dbReference type="GO" id="GO:0005634">
    <property type="term" value="C:nucleus"/>
    <property type="evidence" value="ECO:0007669"/>
    <property type="project" value="UniProtKB-SubCell"/>
</dbReference>
<dbReference type="Proteomes" id="UP000467841">
    <property type="component" value="Unassembled WGS sequence"/>
</dbReference>
<evidence type="ECO:0000256" key="4">
    <source>
        <dbReference type="ARBA" id="ARBA00023163"/>
    </source>
</evidence>
<evidence type="ECO:0000256" key="1">
    <source>
        <dbReference type="ARBA" id="ARBA00004123"/>
    </source>
</evidence>
<dbReference type="InterPro" id="IPR005508">
    <property type="entry name" value="At2g31720-like"/>
</dbReference>
<feature type="region of interest" description="Disordered" evidence="6">
    <location>
        <begin position="339"/>
        <end position="364"/>
    </location>
</feature>
<accession>A0A6D2IJR2</accession>
<feature type="compositionally biased region" description="Basic and acidic residues" evidence="6">
    <location>
        <begin position="121"/>
        <end position="130"/>
    </location>
</feature>
<dbReference type="EMBL" id="CACVBM020001053">
    <property type="protein sequence ID" value="CAA7027306.1"/>
    <property type="molecule type" value="Genomic_DNA"/>
</dbReference>
<sequence>MKTCDDRCRTLDLLVEIAAIEYGTRATEEVNSKSSSCYDDSLNSKETTKKLDSSPRVYSSPPSSNWELMMLAYVATMPEDEIPKPRDEENARIFVYIPRKMRTQQSHHRSSSMATTPWTRAIEKQKKREEGEEEERSLKRLKIIRSFEVGSSSSSSITQNPSTLGLDSFPSSCVTECKKRKTVRRLDVEPSHTTPPEWLVEVMMREDNGYNPKLIIARKMFKSDIDKGQSRLSLPLNQMANTDFLTEEEATTIHQQSVLKSRKKGASMVLVDPLMNKHDLDLRMWTMGGNWNFVFAGGWNNVVAANRFNVHEVYHVWSFRSGGGKLCFALVTPPPPPMTNSGNGVSASGESGHGCSPTGVSLCS</sequence>
<dbReference type="InterPro" id="IPR015300">
    <property type="entry name" value="DNA-bd_pseudobarrel_sf"/>
</dbReference>
<dbReference type="Gene3D" id="2.40.330.10">
    <property type="entry name" value="DNA-binding pseudobarrel domain"/>
    <property type="match status" value="1"/>
</dbReference>
<gene>
    <name evidence="7" type="ORF">MERR_LOCUS14541</name>
</gene>
<feature type="compositionally biased region" description="Basic and acidic residues" evidence="6">
    <location>
        <begin position="42"/>
        <end position="53"/>
    </location>
</feature>
<evidence type="ECO:0008006" key="9">
    <source>
        <dbReference type="Google" id="ProtNLM"/>
    </source>
</evidence>
<keyword evidence="5" id="KW-0539">Nucleus</keyword>
<organism evidence="7 8">
    <name type="scientific">Microthlaspi erraticum</name>
    <dbReference type="NCBI Taxonomy" id="1685480"/>
    <lineage>
        <taxon>Eukaryota</taxon>
        <taxon>Viridiplantae</taxon>
        <taxon>Streptophyta</taxon>
        <taxon>Embryophyta</taxon>
        <taxon>Tracheophyta</taxon>
        <taxon>Spermatophyta</taxon>
        <taxon>Magnoliopsida</taxon>
        <taxon>eudicotyledons</taxon>
        <taxon>Gunneridae</taxon>
        <taxon>Pentapetalae</taxon>
        <taxon>rosids</taxon>
        <taxon>malvids</taxon>
        <taxon>Brassicales</taxon>
        <taxon>Brassicaceae</taxon>
        <taxon>Coluteocarpeae</taxon>
        <taxon>Microthlaspi</taxon>
    </lineage>
</organism>
<comment type="subcellular location">
    <subcellularLocation>
        <location evidence="1">Nucleus</location>
    </subcellularLocation>
</comment>
<evidence type="ECO:0000256" key="2">
    <source>
        <dbReference type="ARBA" id="ARBA00023015"/>
    </source>
</evidence>
<keyword evidence="4" id="KW-0804">Transcription</keyword>
<name>A0A6D2IJR2_9BRAS</name>
<dbReference type="SUPFAM" id="SSF101936">
    <property type="entry name" value="DNA-binding pseudobarrel domain"/>
    <property type="match status" value="1"/>
</dbReference>
<evidence type="ECO:0000313" key="7">
    <source>
        <dbReference type="EMBL" id="CAA7027306.1"/>
    </source>
</evidence>
<dbReference type="GO" id="GO:0003677">
    <property type="term" value="F:DNA binding"/>
    <property type="evidence" value="ECO:0007669"/>
    <property type="project" value="UniProtKB-KW"/>
</dbReference>
<feature type="region of interest" description="Disordered" evidence="6">
    <location>
        <begin position="102"/>
        <end position="136"/>
    </location>
</feature>
<dbReference type="PANTHER" id="PTHR31541">
    <property type="entry name" value="B3 DOMAIN PLANT PROTEIN-RELATED"/>
    <property type="match status" value="1"/>
</dbReference>
<dbReference type="AlphaFoldDB" id="A0A6D2IJR2"/>
<dbReference type="Pfam" id="PF03754">
    <property type="entry name" value="At2g31720-like"/>
    <property type="match status" value="1"/>
</dbReference>
<reference evidence="7" key="1">
    <citation type="submission" date="2020-01" db="EMBL/GenBank/DDBJ databases">
        <authorList>
            <person name="Mishra B."/>
        </authorList>
    </citation>
    <scope>NUCLEOTIDE SEQUENCE [LARGE SCALE GENOMIC DNA]</scope>
</reference>
<evidence type="ECO:0000256" key="3">
    <source>
        <dbReference type="ARBA" id="ARBA00023125"/>
    </source>
</evidence>
<dbReference type="PANTHER" id="PTHR31541:SF56">
    <property type="entry name" value="DOMAIN PROTEIN, PUTATIVE (DUF313)-RELATED"/>
    <property type="match status" value="1"/>
</dbReference>
<keyword evidence="2" id="KW-0805">Transcription regulation</keyword>
<proteinExistence type="predicted"/>
<keyword evidence="8" id="KW-1185">Reference proteome</keyword>
<keyword evidence="3" id="KW-0238">DNA-binding</keyword>